<evidence type="ECO:0000313" key="1">
    <source>
        <dbReference type="Proteomes" id="UP000887579"/>
    </source>
</evidence>
<reference evidence="2" key="1">
    <citation type="submission" date="2022-11" db="UniProtKB">
        <authorList>
            <consortium name="WormBaseParasite"/>
        </authorList>
    </citation>
    <scope>IDENTIFICATION</scope>
</reference>
<proteinExistence type="predicted"/>
<name>A0AC34FJL1_9BILA</name>
<sequence>MENIDKIIHSGTMQYYKTTTFNSKWKEVHGILYSNSTLEWWDKKKATKRVGSINLKNLIPYFCVGSQTTSIIAKPILDKKWDSNTLIAIAKNEKINKIHWFYFDSVNILEAWINGITLTLPSPEIDSTTALKDNTNIENGKGRRQSLSVNYYSPSNVDDSYLSKTLADYGFGNLFHRKSTYFVYHAINERHRQQRNSIAADTVNLNTEKPCNIRERGLTYS</sequence>
<protein>
    <submittedName>
        <fullName evidence="2">PH domain-containing protein</fullName>
    </submittedName>
</protein>
<dbReference type="Proteomes" id="UP000887579">
    <property type="component" value="Unplaced"/>
</dbReference>
<organism evidence="1 2">
    <name type="scientific">Panagrolaimus sp. ES5</name>
    <dbReference type="NCBI Taxonomy" id="591445"/>
    <lineage>
        <taxon>Eukaryota</taxon>
        <taxon>Metazoa</taxon>
        <taxon>Ecdysozoa</taxon>
        <taxon>Nematoda</taxon>
        <taxon>Chromadorea</taxon>
        <taxon>Rhabditida</taxon>
        <taxon>Tylenchina</taxon>
        <taxon>Panagrolaimomorpha</taxon>
        <taxon>Panagrolaimoidea</taxon>
        <taxon>Panagrolaimidae</taxon>
        <taxon>Panagrolaimus</taxon>
    </lineage>
</organism>
<evidence type="ECO:0000313" key="2">
    <source>
        <dbReference type="WBParaSite" id="ES5_v2.g17186.t1"/>
    </source>
</evidence>
<dbReference type="WBParaSite" id="ES5_v2.g17186.t1">
    <property type="protein sequence ID" value="ES5_v2.g17186.t1"/>
    <property type="gene ID" value="ES5_v2.g17186"/>
</dbReference>
<accession>A0AC34FJL1</accession>